<comment type="function">
    <text evidence="4">Essential cell division protein that forms a contractile ring structure (Z ring) at the future cell division site. The regulation of the ring assembly controls the timing and the location of cell division. One of the functions of the FtsZ ring is to recruit other cell division proteins to the septum to produce a new cell wall between the dividing cells. Binds GTP and shows GTPase activity.</text>
</comment>
<comment type="caution">
    <text evidence="8">The sequence shown here is derived from an EMBL/GenBank/DDBJ whole genome shotgun (WGS) entry which is preliminary data.</text>
</comment>
<dbReference type="InterPro" id="IPR008280">
    <property type="entry name" value="Tub_FtsZ_C"/>
</dbReference>
<dbReference type="OrthoDB" id="9813375at2"/>
<feature type="domain" description="Tubulin/FtsZ GTPase" evidence="6">
    <location>
        <begin position="17"/>
        <end position="212"/>
    </location>
</feature>
<dbReference type="InterPro" id="IPR000158">
    <property type="entry name" value="Cell_div_FtsZ"/>
</dbReference>
<evidence type="ECO:0000256" key="5">
    <source>
        <dbReference type="NCBIfam" id="TIGR00065"/>
    </source>
</evidence>
<dbReference type="CDD" id="cd02201">
    <property type="entry name" value="FtsZ_type1"/>
    <property type="match status" value="1"/>
</dbReference>
<dbReference type="GO" id="GO:0051258">
    <property type="term" value="P:protein polymerization"/>
    <property type="evidence" value="ECO:0007669"/>
    <property type="project" value="UniProtKB-UniRule"/>
</dbReference>
<comment type="subcellular location">
    <subcellularLocation>
        <location evidence="4">Cytoplasm</location>
    </subcellularLocation>
    <text evidence="4">Assembles at midcell at the inner surface of the cytoplasmic membrane.</text>
</comment>
<dbReference type="SMART" id="SM00865">
    <property type="entry name" value="Tubulin_C"/>
    <property type="match status" value="1"/>
</dbReference>
<dbReference type="HAMAP" id="MF_00909">
    <property type="entry name" value="FtsZ"/>
    <property type="match status" value="1"/>
</dbReference>
<sequence length="384" mass="41668">MKDLFMPADLFETKKAKIKVIGVGGGGGNAINHMVSSGLKDVDFIAVNTDAQDLRRNRAPYLVQVGEKITKGLGVGGDPEKGKKAAEESAEKLKLIIGQCDLLFITAGMGGGTGTGVAPYLAKLAKDLYGDDLLVIGVVTRPFNFEGYVREKQADEGIKEMQKYVDSMIIVPNEKLFANIDPETSSKDAFKMVDEVLLQAVKGISEVITQPGEVNIDFNDVRKVMCHSHKSLIGIGEASGPGRHLQAVKKAISSPLLENADIRGAKGFIVHFSAEENLTLLEQGEVMNLIRQYASNDSIIMFGYSYDSSLNGMFKVTVIATGFSAEKANMFSARRPLPAEMAGSTSIKKPSVQEVFASFHEPKQTDAEDAMLIPAYLRRKKNRS</sequence>
<gene>
    <name evidence="4" type="primary">ftsZ</name>
    <name evidence="8" type="ORF">B5F75_05035</name>
</gene>
<dbReference type="SUPFAM" id="SSF52490">
    <property type="entry name" value="Tubulin nucleotide-binding domain-like"/>
    <property type="match status" value="1"/>
</dbReference>
<dbReference type="NCBIfam" id="TIGR00065">
    <property type="entry name" value="ftsZ"/>
    <property type="match status" value="1"/>
</dbReference>
<dbReference type="PROSITE" id="PS01134">
    <property type="entry name" value="FTSZ_1"/>
    <property type="match status" value="1"/>
</dbReference>
<organism evidence="8 9">
    <name type="scientific">Candidatus Avelusimicrobium gallicola</name>
    <dbReference type="NCBI Taxonomy" id="2562704"/>
    <lineage>
        <taxon>Bacteria</taxon>
        <taxon>Pseudomonadati</taxon>
        <taxon>Elusimicrobiota</taxon>
        <taxon>Elusimicrobia</taxon>
        <taxon>Elusimicrobiales</taxon>
        <taxon>Elusimicrobiaceae</taxon>
        <taxon>Candidatus Avelusimicrobium</taxon>
    </lineage>
</organism>
<dbReference type="InterPro" id="IPR037103">
    <property type="entry name" value="Tubulin/FtsZ-like_C"/>
</dbReference>
<feature type="binding site" evidence="4">
    <location>
        <position position="146"/>
    </location>
    <ligand>
        <name>GTP</name>
        <dbReference type="ChEBI" id="CHEBI:37565"/>
    </ligand>
</feature>
<dbReference type="PANTHER" id="PTHR30314:SF3">
    <property type="entry name" value="MITOCHONDRIAL DIVISION PROTEIN FSZA"/>
    <property type="match status" value="1"/>
</dbReference>
<dbReference type="Gene3D" id="3.40.50.1440">
    <property type="entry name" value="Tubulin/FtsZ, GTPase domain"/>
    <property type="match status" value="1"/>
</dbReference>
<dbReference type="GO" id="GO:0000917">
    <property type="term" value="P:division septum assembly"/>
    <property type="evidence" value="ECO:0007669"/>
    <property type="project" value="UniProtKB-KW"/>
</dbReference>
<dbReference type="InterPro" id="IPR045061">
    <property type="entry name" value="FtsZ/CetZ"/>
</dbReference>
<dbReference type="GO" id="GO:0005737">
    <property type="term" value="C:cytoplasm"/>
    <property type="evidence" value="ECO:0007669"/>
    <property type="project" value="UniProtKB-SubCell"/>
</dbReference>
<evidence type="ECO:0000313" key="9">
    <source>
        <dbReference type="Proteomes" id="UP000196368"/>
    </source>
</evidence>
<dbReference type="InterPro" id="IPR024757">
    <property type="entry name" value="FtsZ_C"/>
</dbReference>
<evidence type="ECO:0000256" key="3">
    <source>
        <dbReference type="ARBA" id="ARBA00023134"/>
    </source>
</evidence>
<dbReference type="AlphaFoldDB" id="A0A1Y4DJP7"/>
<comment type="subunit">
    <text evidence="4">Homodimer. Polymerizes to form a dynamic ring structure in a strictly GTP-dependent manner. Interacts directly with several other division proteins.</text>
</comment>
<protein>
    <recommendedName>
        <fullName evidence="4 5">Cell division protein FtsZ</fullName>
    </recommendedName>
</protein>
<evidence type="ECO:0000256" key="1">
    <source>
        <dbReference type="ARBA" id="ARBA00009690"/>
    </source>
</evidence>
<evidence type="ECO:0000313" key="8">
    <source>
        <dbReference type="EMBL" id="OUO56560.1"/>
    </source>
</evidence>
<reference evidence="9" key="1">
    <citation type="submission" date="2017-04" db="EMBL/GenBank/DDBJ databases">
        <title>Function of individual gut microbiota members based on whole genome sequencing of pure cultures obtained from chicken caecum.</title>
        <authorList>
            <person name="Medvecky M."/>
            <person name="Cejkova D."/>
            <person name="Polansky O."/>
            <person name="Karasova D."/>
            <person name="Kubasova T."/>
            <person name="Cizek A."/>
            <person name="Rychlik I."/>
        </authorList>
    </citation>
    <scope>NUCLEOTIDE SEQUENCE [LARGE SCALE GENOMIC DNA]</scope>
    <source>
        <strain evidence="9">An273</strain>
    </source>
</reference>
<evidence type="ECO:0000259" key="7">
    <source>
        <dbReference type="SMART" id="SM00865"/>
    </source>
</evidence>
<dbReference type="PRINTS" id="PR00423">
    <property type="entry name" value="CELLDVISFTSZ"/>
</dbReference>
<dbReference type="GO" id="GO:0043093">
    <property type="term" value="P:FtsZ-dependent cytokinesis"/>
    <property type="evidence" value="ECO:0007669"/>
    <property type="project" value="UniProtKB-UniRule"/>
</dbReference>
<dbReference type="Pfam" id="PF12327">
    <property type="entry name" value="FtsZ_C"/>
    <property type="match status" value="1"/>
</dbReference>
<feature type="binding site" evidence="4">
    <location>
        <position position="150"/>
    </location>
    <ligand>
        <name>GTP</name>
        <dbReference type="ChEBI" id="CHEBI:37565"/>
    </ligand>
</feature>
<dbReference type="EMBL" id="NFJD01000003">
    <property type="protein sequence ID" value="OUO56560.1"/>
    <property type="molecule type" value="Genomic_DNA"/>
</dbReference>
<feature type="binding site" evidence="4">
    <location>
        <begin position="25"/>
        <end position="29"/>
    </location>
    <ligand>
        <name>GTP</name>
        <dbReference type="ChEBI" id="CHEBI:37565"/>
    </ligand>
</feature>
<keyword evidence="4" id="KW-0131">Cell cycle</keyword>
<feature type="domain" description="Tubulin/FtsZ 2-layer sandwich" evidence="7">
    <location>
        <begin position="214"/>
        <end position="332"/>
    </location>
</feature>
<dbReference type="SUPFAM" id="SSF55307">
    <property type="entry name" value="Tubulin C-terminal domain-like"/>
    <property type="match status" value="1"/>
</dbReference>
<proteinExistence type="inferred from homology"/>
<evidence type="ECO:0000256" key="2">
    <source>
        <dbReference type="ARBA" id="ARBA00022741"/>
    </source>
</evidence>
<keyword evidence="2 4" id="KW-0547">Nucleotide-binding</keyword>
<keyword evidence="3 4" id="KW-0342">GTP-binding</keyword>
<dbReference type="GO" id="GO:0048285">
    <property type="term" value="P:organelle fission"/>
    <property type="evidence" value="ECO:0007669"/>
    <property type="project" value="TreeGrafter"/>
</dbReference>
<dbReference type="RefSeq" id="WP_087288606.1">
    <property type="nucleotide sequence ID" value="NZ_NFJD01000003.1"/>
</dbReference>
<keyword evidence="9" id="KW-1185">Reference proteome</keyword>
<keyword evidence="4 8" id="KW-0132">Cell division</keyword>
<dbReference type="InterPro" id="IPR036525">
    <property type="entry name" value="Tubulin/FtsZ_GTPase_sf"/>
</dbReference>
<dbReference type="Proteomes" id="UP000196368">
    <property type="component" value="Unassembled WGS sequence"/>
</dbReference>
<dbReference type="InterPro" id="IPR018316">
    <property type="entry name" value="Tubulin/FtsZ_2-layer-sand-dom"/>
</dbReference>
<dbReference type="GO" id="GO:0005525">
    <property type="term" value="F:GTP binding"/>
    <property type="evidence" value="ECO:0007669"/>
    <property type="project" value="UniProtKB-UniRule"/>
</dbReference>
<dbReference type="Gene3D" id="3.30.1330.20">
    <property type="entry name" value="Tubulin/FtsZ, C-terminal domain"/>
    <property type="match status" value="1"/>
</dbReference>
<dbReference type="GO" id="GO:0032153">
    <property type="term" value="C:cell division site"/>
    <property type="evidence" value="ECO:0007669"/>
    <property type="project" value="UniProtKB-UniRule"/>
</dbReference>
<keyword evidence="4" id="KW-0717">Septation</keyword>
<feature type="binding site" evidence="4">
    <location>
        <position position="194"/>
    </location>
    <ligand>
        <name>GTP</name>
        <dbReference type="ChEBI" id="CHEBI:37565"/>
    </ligand>
</feature>
<dbReference type="Pfam" id="PF00091">
    <property type="entry name" value="Tubulin"/>
    <property type="match status" value="1"/>
</dbReference>
<keyword evidence="4" id="KW-0963">Cytoplasm</keyword>
<dbReference type="InterPro" id="IPR020805">
    <property type="entry name" value="Cell_div_FtsZ_CS"/>
</dbReference>
<dbReference type="SMART" id="SM00864">
    <property type="entry name" value="Tubulin"/>
    <property type="match status" value="1"/>
</dbReference>
<dbReference type="GO" id="GO:0003924">
    <property type="term" value="F:GTPase activity"/>
    <property type="evidence" value="ECO:0007669"/>
    <property type="project" value="UniProtKB-UniRule"/>
</dbReference>
<evidence type="ECO:0000259" key="6">
    <source>
        <dbReference type="SMART" id="SM00864"/>
    </source>
</evidence>
<comment type="similarity">
    <text evidence="1 4">Belongs to the FtsZ family.</text>
</comment>
<dbReference type="FunFam" id="3.40.50.1440:FF:000001">
    <property type="entry name" value="Cell division protein FtsZ"/>
    <property type="match status" value="1"/>
</dbReference>
<dbReference type="InterPro" id="IPR003008">
    <property type="entry name" value="Tubulin_FtsZ_GTPase"/>
</dbReference>
<feature type="binding site" evidence="4">
    <location>
        <begin position="112"/>
        <end position="114"/>
    </location>
    <ligand>
        <name>GTP</name>
        <dbReference type="ChEBI" id="CHEBI:37565"/>
    </ligand>
</feature>
<dbReference type="PANTHER" id="PTHR30314">
    <property type="entry name" value="CELL DIVISION PROTEIN FTSZ-RELATED"/>
    <property type="match status" value="1"/>
</dbReference>
<name>A0A1Y4DJP7_9BACT</name>
<evidence type="ECO:0000256" key="4">
    <source>
        <dbReference type="HAMAP-Rule" id="MF_00909"/>
    </source>
</evidence>
<accession>A0A1Y4DJP7</accession>